<evidence type="ECO:0000256" key="2">
    <source>
        <dbReference type="ARBA" id="ARBA00022723"/>
    </source>
</evidence>
<evidence type="ECO:0000256" key="3">
    <source>
        <dbReference type="ARBA" id="ARBA00022964"/>
    </source>
</evidence>
<dbReference type="GO" id="GO:0016706">
    <property type="term" value="F:2-oxoglutarate-dependent dioxygenase activity"/>
    <property type="evidence" value="ECO:0007669"/>
    <property type="project" value="UniProtKB-ARBA"/>
</dbReference>
<comment type="similarity">
    <text evidence="1">Belongs to the TfdA dioxygenase family.</text>
</comment>
<evidence type="ECO:0000256" key="4">
    <source>
        <dbReference type="ARBA" id="ARBA00023002"/>
    </source>
</evidence>
<evidence type="ECO:0000256" key="1">
    <source>
        <dbReference type="ARBA" id="ARBA00005896"/>
    </source>
</evidence>
<name>A0A5Q4ZKG5_9BURK</name>
<protein>
    <submittedName>
        <fullName evidence="7">Alpha-ketoglutarate-dependent 2,4-dichlorophenoxyacetate dioxygenase</fullName>
        <ecNumber evidence="7">1.14.11.-</ecNumber>
    </submittedName>
</protein>
<evidence type="ECO:0000259" key="6">
    <source>
        <dbReference type="Pfam" id="PF02668"/>
    </source>
</evidence>
<dbReference type="Gene3D" id="3.60.130.10">
    <property type="entry name" value="Clavaminate synthase-like"/>
    <property type="match status" value="1"/>
</dbReference>
<dbReference type="KEGG" id="pdio:PDMSB3_0959.1"/>
<sequence length="301" mass="34287">MSLNVEAVHPFIAARIHGLDLSKPLSDERIVEIEQASGQYPVLIFPRQYIDDDQLLAFAAGFGPLQIAVSYSTRPEDHRLAPMINDISNLSKENQTYRPGDRRRMNNLTSRRWHSDASYLPLPARYSFLLSYIVPAVGGQTQFADMRAAYDNLPDHLRKVVEGLSCHYDIMASRAAAGFYDASDEERKALAPCIHELVRTHAISRRKSLYLSSHATHVVGWPEPEGRDLLRELTEFATQPQFVYSHEWSVRDLVMWDNRALMHRGRPHIPETDVREMHRATTLDDRTWTRGSNQPVAASVA</sequence>
<organism evidence="7 8">
    <name type="scientific">Paraburkholderia dioscoreae</name>
    <dbReference type="NCBI Taxonomy" id="2604047"/>
    <lineage>
        <taxon>Bacteria</taxon>
        <taxon>Pseudomonadati</taxon>
        <taxon>Pseudomonadota</taxon>
        <taxon>Betaproteobacteria</taxon>
        <taxon>Burkholderiales</taxon>
        <taxon>Burkholderiaceae</taxon>
        <taxon>Paraburkholderia</taxon>
    </lineage>
</organism>
<feature type="domain" description="TauD/TfdA-like" evidence="6">
    <location>
        <begin position="6"/>
        <end position="281"/>
    </location>
</feature>
<keyword evidence="4 7" id="KW-0560">Oxidoreductase</keyword>
<reference evidence="7 8" key="1">
    <citation type="submission" date="2019-08" db="EMBL/GenBank/DDBJ databases">
        <authorList>
            <person name="Herpell B J."/>
        </authorList>
    </citation>
    <scope>NUCLEOTIDE SEQUENCE [LARGE SCALE GENOMIC DNA]</scope>
    <source>
        <strain evidence="8">Msb3</strain>
    </source>
</reference>
<keyword evidence="5" id="KW-0408">Iron</keyword>
<keyword evidence="3 7" id="KW-0223">Dioxygenase</keyword>
<keyword evidence="2" id="KW-0479">Metal-binding</keyword>
<dbReference type="EC" id="1.14.11.-" evidence="7"/>
<evidence type="ECO:0000313" key="8">
    <source>
        <dbReference type="Proteomes" id="UP000325811"/>
    </source>
</evidence>
<dbReference type="InterPro" id="IPR042098">
    <property type="entry name" value="TauD-like_sf"/>
</dbReference>
<dbReference type="Pfam" id="PF02668">
    <property type="entry name" value="TauD"/>
    <property type="match status" value="1"/>
</dbReference>
<accession>A0A5Q4ZKG5</accession>
<evidence type="ECO:0000313" key="7">
    <source>
        <dbReference type="EMBL" id="VVD32257.1"/>
    </source>
</evidence>
<proteinExistence type="inferred from homology"/>
<dbReference type="GO" id="GO:0046872">
    <property type="term" value="F:metal ion binding"/>
    <property type="evidence" value="ECO:0007669"/>
    <property type="project" value="UniProtKB-KW"/>
</dbReference>
<dbReference type="Proteomes" id="UP000325811">
    <property type="component" value="Chromosome II"/>
</dbReference>
<evidence type="ECO:0000256" key="5">
    <source>
        <dbReference type="ARBA" id="ARBA00023004"/>
    </source>
</evidence>
<dbReference type="InterPro" id="IPR003819">
    <property type="entry name" value="TauD/TfdA-like"/>
</dbReference>
<dbReference type="RefSeq" id="WP_007176628.1">
    <property type="nucleotide sequence ID" value="NZ_LR699554.1"/>
</dbReference>
<dbReference type="InterPro" id="IPR051178">
    <property type="entry name" value="TfdA_dioxygenase"/>
</dbReference>
<dbReference type="AlphaFoldDB" id="A0A5Q4ZKG5"/>
<dbReference type="PANTHER" id="PTHR43779:SF3">
    <property type="entry name" value="(3R)-3-[(CARBOXYMETHYL)AMINO]FATTY ACID OXYGENASE_DECARBOXYLASE"/>
    <property type="match status" value="1"/>
</dbReference>
<dbReference type="PANTHER" id="PTHR43779">
    <property type="entry name" value="DIOXYGENASE RV0097-RELATED"/>
    <property type="match status" value="1"/>
</dbReference>
<dbReference type="SUPFAM" id="SSF51197">
    <property type="entry name" value="Clavaminate synthase-like"/>
    <property type="match status" value="1"/>
</dbReference>
<keyword evidence="8" id="KW-1185">Reference proteome</keyword>
<dbReference type="EMBL" id="LR699554">
    <property type="protein sequence ID" value="VVD32257.1"/>
    <property type="molecule type" value="Genomic_DNA"/>
</dbReference>
<gene>
    <name evidence="7" type="primary">tfdA</name>
    <name evidence="7" type="ORF">PDMSB3_0959</name>
</gene>